<evidence type="ECO:0000259" key="1">
    <source>
        <dbReference type="Pfam" id="PF10648"/>
    </source>
</evidence>
<evidence type="ECO:0000313" key="2">
    <source>
        <dbReference type="EMBL" id="OGY91658.1"/>
    </source>
</evidence>
<dbReference type="Pfam" id="PF10648">
    <property type="entry name" value="Gmad2"/>
    <property type="match status" value="1"/>
</dbReference>
<proteinExistence type="predicted"/>
<reference evidence="2 3" key="1">
    <citation type="journal article" date="2016" name="Nat. Commun.">
        <title>Thousands of microbial genomes shed light on interconnected biogeochemical processes in an aquifer system.</title>
        <authorList>
            <person name="Anantharaman K."/>
            <person name="Brown C.T."/>
            <person name="Hug L.A."/>
            <person name="Sharon I."/>
            <person name="Castelle C.J."/>
            <person name="Probst A.J."/>
            <person name="Thomas B.C."/>
            <person name="Singh A."/>
            <person name="Wilkins M.J."/>
            <person name="Karaoz U."/>
            <person name="Brodie E.L."/>
            <person name="Williams K.H."/>
            <person name="Hubbard S.S."/>
            <person name="Banfield J.F."/>
        </authorList>
    </citation>
    <scope>NUCLEOTIDE SEQUENCE [LARGE SCALE GENOMIC DNA]</scope>
</reference>
<dbReference type="AlphaFoldDB" id="A0A1G2BRF4"/>
<dbReference type="InterPro" id="IPR018911">
    <property type="entry name" value="Gmad2_Ig-like_dom"/>
</dbReference>
<accession>A0A1G2BRF4</accession>
<dbReference type="Proteomes" id="UP000177349">
    <property type="component" value="Unassembled WGS sequence"/>
</dbReference>
<comment type="caution">
    <text evidence="2">The sequence shown here is derived from an EMBL/GenBank/DDBJ whole genome shotgun (WGS) entry which is preliminary data.</text>
</comment>
<gene>
    <name evidence="2" type="ORF">A3B31_03020</name>
</gene>
<protein>
    <recommendedName>
        <fullName evidence="1">Bacterial spore germination immunoglobulin-like domain-containing protein</fullName>
    </recommendedName>
</protein>
<dbReference type="EMBL" id="MHKN01000036">
    <property type="protein sequence ID" value="OGY91658.1"/>
    <property type="molecule type" value="Genomic_DNA"/>
</dbReference>
<sequence length="87" mass="9702">MITGTARGHWYFEATFPVKMLDKNGAVIGSHYAEAQGEWMTEEFVPFTSTLTFQAVSGEHGTLVLQKDNPSGLPENEDELRIPVIFN</sequence>
<feature type="domain" description="Bacterial spore germination immunoglobulin-like" evidence="1">
    <location>
        <begin position="2"/>
        <end position="72"/>
    </location>
</feature>
<name>A0A1G2BRF4_9BACT</name>
<evidence type="ECO:0000313" key="3">
    <source>
        <dbReference type="Proteomes" id="UP000177349"/>
    </source>
</evidence>
<organism evidence="2 3">
    <name type="scientific">Candidatus Komeilibacteria bacterium RIFCSPLOWO2_01_FULL_53_11</name>
    <dbReference type="NCBI Taxonomy" id="1798552"/>
    <lineage>
        <taxon>Bacteria</taxon>
        <taxon>Candidatus Komeiliibacteriota</taxon>
    </lineage>
</organism>